<reference evidence="1 2" key="1">
    <citation type="submission" date="2018-10" db="EMBL/GenBank/DDBJ databases">
        <title>Rhizobium etli, R. leguminosarum and a new Rhizobium genospecies from Phaseolus dumosus.</title>
        <authorList>
            <person name="Ramirez-Puebla S.T."/>
            <person name="Rogel-Hernandez M.A."/>
            <person name="Guerrero G."/>
            <person name="Ormeno-Orrillo E."/>
            <person name="Martinez-Romero J.C."/>
            <person name="Negrete-Yankelevich S."/>
            <person name="Martinez-Romero E."/>
        </authorList>
    </citation>
    <scope>NUCLEOTIDE SEQUENCE [LARGE SCALE GENOMIC DNA]</scope>
    <source>
        <strain evidence="1 2">CCGE525</strain>
    </source>
</reference>
<proteinExistence type="predicted"/>
<name>A0A387FXR4_9HYPH</name>
<dbReference type="Proteomes" id="UP000282195">
    <property type="component" value="Chromosome"/>
</dbReference>
<keyword evidence="2" id="KW-1185">Reference proteome</keyword>
<accession>A0A387FXR4</accession>
<evidence type="ECO:0000313" key="2">
    <source>
        <dbReference type="Proteomes" id="UP000282195"/>
    </source>
</evidence>
<gene>
    <name evidence="1" type="ORF">CCGE525_17610</name>
</gene>
<dbReference type="AlphaFoldDB" id="A0A387FXR4"/>
<organism evidence="1 2">
    <name type="scientific">Rhizobium jaguaris</name>
    <dbReference type="NCBI Taxonomy" id="1312183"/>
    <lineage>
        <taxon>Bacteria</taxon>
        <taxon>Pseudomonadati</taxon>
        <taxon>Pseudomonadota</taxon>
        <taxon>Alphaproteobacteria</taxon>
        <taxon>Hyphomicrobiales</taxon>
        <taxon>Rhizobiaceae</taxon>
        <taxon>Rhizobium/Agrobacterium group</taxon>
        <taxon>Rhizobium</taxon>
    </lineage>
</organism>
<evidence type="ECO:0000313" key="1">
    <source>
        <dbReference type="EMBL" id="AYG60422.1"/>
    </source>
</evidence>
<dbReference type="EMBL" id="CP032694">
    <property type="protein sequence ID" value="AYG60422.1"/>
    <property type="molecule type" value="Genomic_DNA"/>
</dbReference>
<dbReference type="KEGG" id="rjg:CCGE525_17610"/>
<sequence length="59" mass="6727">MGRSGNVRKHDPRIREAILDAIMPQRTNTYGFALADHSPLVYGQQLSWMPDKSKKTKVD</sequence>
<protein>
    <submittedName>
        <fullName evidence="1">Uncharacterized protein</fullName>
    </submittedName>
</protein>